<evidence type="ECO:0000313" key="2">
    <source>
        <dbReference type="Proteomes" id="UP001165960"/>
    </source>
</evidence>
<name>A0ACC2U2V0_9FUNG</name>
<accession>A0ACC2U2V0</accession>
<dbReference type="EMBL" id="QTSX02001494">
    <property type="protein sequence ID" value="KAJ9081168.1"/>
    <property type="molecule type" value="Genomic_DNA"/>
</dbReference>
<organism evidence="1 2">
    <name type="scientific">Entomophthora muscae</name>
    <dbReference type="NCBI Taxonomy" id="34485"/>
    <lineage>
        <taxon>Eukaryota</taxon>
        <taxon>Fungi</taxon>
        <taxon>Fungi incertae sedis</taxon>
        <taxon>Zoopagomycota</taxon>
        <taxon>Entomophthoromycotina</taxon>
        <taxon>Entomophthoromycetes</taxon>
        <taxon>Entomophthorales</taxon>
        <taxon>Entomophthoraceae</taxon>
        <taxon>Entomophthora</taxon>
    </lineage>
</organism>
<keyword evidence="2" id="KW-1185">Reference proteome</keyword>
<evidence type="ECO:0000313" key="1">
    <source>
        <dbReference type="EMBL" id="KAJ9081168.1"/>
    </source>
</evidence>
<comment type="caution">
    <text evidence="1">The sequence shown here is derived from an EMBL/GenBank/DDBJ whole genome shotgun (WGS) entry which is preliminary data.</text>
</comment>
<sequence length="289" mass="32373">MLYPTLPTPRKLHEMDRVHVDIAIEASQKRTRTMMAKAAELAIVALDLEKELRWSEALTAYIEVCSYFKRILEVAESKDISDILFVYHKYSKRMAYIRSKTKQQLPKDLSTSRYPKLDAAGTNSESALSQQPQEETSILNAKGPSPKYGRFRSDSYTNPPTSSPLVSPRRPSLASPSSSLAQAARSPNSRNLPAGRLSRYDLKPDTLDTSELSRFSRRIASSPNERVIASAVGRKEANSLQTNIPTSKYKETPPPSLKEKQELGRLLDLKSIPETEEKSSIRFSGEIKA</sequence>
<gene>
    <name evidence="1" type="ORF">DSO57_1017531</name>
</gene>
<dbReference type="Proteomes" id="UP001165960">
    <property type="component" value="Unassembled WGS sequence"/>
</dbReference>
<protein>
    <submittedName>
        <fullName evidence="1">Uncharacterized protein</fullName>
    </submittedName>
</protein>
<proteinExistence type="predicted"/>
<reference evidence="1" key="1">
    <citation type="submission" date="2022-04" db="EMBL/GenBank/DDBJ databases">
        <title>Genome of the entomopathogenic fungus Entomophthora muscae.</title>
        <authorList>
            <person name="Elya C."/>
            <person name="Lovett B.R."/>
            <person name="Lee E."/>
            <person name="Macias A.M."/>
            <person name="Hajek A.E."/>
            <person name="De Bivort B.L."/>
            <person name="Kasson M.T."/>
            <person name="De Fine Licht H.H."/>
            <person name="Stajich J.E."/>
        </authorList>
    </citation>
    <scope>NUCLEOTIDE SEQUENCE</scope>
    <source>
        <strain evidence="1">Berkeley</strain>
    </source>
</reference>